<name>A0A5K3FRL4_MESCO</name>
<dbReference type="AlphaFoldDB" id="A0A5K3FRL4"/>
<sequence length="85" mass="10180">MAIYEQHMQLVPQYIKLSEEIRRLSSVWDARVRQIVTRKQIEPSLVKNYEMRIKMYCELYATMLPYTAVAERKIASPKKRRGIFS</sequence>
<dbReference type="WBParaSite" id="MCU_010604-RA">
    <property type="protein sequence ID" value="MCU_010604-RA"/>
    <property type="gene ID" value="MCU_010604"/>
</dbReference>
<organism evidence="1">
    <name type="scientific">Mesocestoides corti</name>
    <name type="common">Flatworm</name>
    <dbReference type="NCBI Taxonomy" id="53468"/>
    <lineage>
        <taxon>Eukaryota</taxon>
        <taxon>Metazoa</taxon>
        <taxon>Spiralia</taxon>
        <taxon>Lophotrochozoa</taxon>
        <taxon>Platyhelminthes</taxon>
        <taxon>Cestoda</taxon>
        <taxon>Eucestoda</taxon>
        <taxon>Cyclophyllidea</taxon>
        <taxon>Mesocestoididae</taxon>
        <taxon>Mesocestoides</taxon>
    </lineage>
</organism>
<accession>A0A5K3FRL4</accession>
<protein>
    <submittedName>
        <fullName evidence="1">PFL domain-containing protein</fullName>
    </submittedName>
</protein>
<evidence type="ECO:0000313" key="1">
    <source>
        <dbReference type="WBParaSite" id="MCU_010604-RA"/>
    </source>
</evidence>
<reference evidence="1" key="1">
    <citation type="submission" date="2019-11" db="UniProtKB">
        <authorList>
            <consortium name="WormBaseParasite"/>
        </authorList>
    </citation>
    <scope>IDENTIFICATION</scope>
</reference>
<proteinExistence type="predicted"/>